<sequence>MTEAADLMLRNAEVHTLAEPDETYEALAVRNGRIVRVGKSYEVDFLAGVETDTIDCGGRIVLPGFVDAHTHMETLGRYLVHADLSGASGPEECIERLWGSVDGEGWVLGFGYDESGWENTEYLTSEDLDRVSETRPVAAFREDMHVASLNTVARERYEGEMPAADVQGDGVIVEEAVDTIYEAIAPGPGETRELLLAAQEFANARGVTGVHDMVRNSHAPRIYRELDSEGALSLRVRINYWSDHLDAVSEAGLRTNHGSALVETGAIKSYTDGSFGGRTAKLSEPYADAGGTDGTGQWVVGPEELRGLVERADGEGYQLSAHAIGDRAIEEVLDAFTGTDDPGAARHRVEHAELLSDGAIERFAESGIVASVQPNFLKWAGENGLYADRLGDERRTRTNRYRDLLDAGANLAFGSDCMPLDPLLGVHHAVNAPEPGQRLSVTEALRAYTSGAAYAGFDEGRLGTVEVGKLADLVVLEDSPWDRPESIDGIDVAMTFVGGRVVHDATG</sequence>
<evidence type="ECO:0000313" key="3">
    <source>
        <dbReference type="Proteomes" id="UP001596312"/>
    </source>
</evidence>
<dbReference type="GO" id="GO:0016787">
    <property type="term" value="F:hydrolase activity"/>
    <property type="evidence" value="ECO:0007669"/>
    <property type="project" value="UniProtKB-KW"/>
</dbReference>
<dbReference type="PANTHER" id="PTHR22642">
    <property type="entry name" value="IMIDAZOLONEPROPIONASE"/>
    <property type="match status" value="1"/>
</dbReference>
<dbReference type="InterPro" id="IPR033932">
    <property type="entry name" value="YtcJ-like"/>
</dbReference>
<dbReference type="SUPFAM" id="SSF51338">
    <property type="entry name" value="Composite domain of metallo-dependent hydrolases"/>
    <property type="match status" value="1"/>
</dbReference>
<dbReference type="PANTHER" id="PTHR22642:SF2">
    <property type="entry name" value="PROTEIN LONG AFTER FAR-RED 3"/>
    <property type="match status" value="1"/>
</dbReference>
<feature type="domain" description="Amidohydrolase 3" evidence="1">
    <location>
        <begin position="52"/>
        <end position="503"/>
    </location>
</feature>
<dbReference type="EMBL" id="JBHSXQ010000001">
    <property type="protein sequence ID" value="MFC6903974.1"/>
    <property type="molecule type" value="Genomic_DNA"/>
</dbReference>
<protein>
    <submittedName>
        <fullName evidence="2">Amidohydrolase</fullName>
        <ecNumber evidence="2">3.5.-.-</ecNumber>
    </submittedName>
</protein>
<dbReference type="SUPFAM" id="SSF51556">
    <property type="entry name" value="Metallo-dependent hydrolases"/>
    <property type="match status" value="1"/>
</dbReference>
<dbReference type="Gene3D" id="3.20.20.140">
    <property type="entry name" value="Metal-dependent hydrolases"/>
    <property type="match status" value="1"/>
</dbReference>
<reference evidence="2 3" key="1">
    <citation type="journal article" date="2019" name="Int. J. Syst. Evol. Microbiol.">
        <title>The Global Catalogue of Microorganisms (GCM) 10K type strain sequencing project: providing services to taxonomists for standard genome sequencing and annotation.</title>
        <authorList>
            <consortium name="The Broad Institute Genomics Platform"/>
            <consortium name="The Broad Institute Genome Sequencing Center for Infectious Disease"/>
            <person name="Wu L."/>
            <person name="Ma J."/>
        </authorList>
    </citation>
    <scope>NUCLEOTIDE SEQUENCE [LARGE SCALE GENOMIC DNA]</scope>
    <source>
        <strain evidence="2 3">CGMCC 1.3240</strain>
    </source>
</reference>
<dbReference type="RefSeq" id="WP_340602471.1">
    <property type="nucleotide sequence ID" value="NZ_JBBMXV010000001.1"/>
</dbReference>
<comment type="caution">
    <text evidence="2">The sequence shown here is derived from an EMBL/GenBank/DDBJ whole genome shotgun (WGS) entry which is preliminary data.</text>
</comment>
<dbReference type="Pfam" id="PF07969">
    <property type="entry name" value="Amidohydro_3"/>
    <property type="match status" value="1"/>
</dbReference>
<evidence type="ECO:0000313" key="2">
    <source>
        <dbReference type="EMBL" id="MFC6903974.1"/>
    </source>
</evidence>
<dbReference type="AlphaFoldDB" id="A0ABD5V524"/>
<dbReference type="InterPro" id="IPR013108">
    <property type="entry name" value="Amidohydro_3"/>
</dbReference>
<dbReference type="EC" id="3.5.-.-" evidence="2"/>
<keyword evidence="2" id="KW-0378">Hydrolase</keyword>
<proteinExistence type="predicted"/>
<name>A0ABD5V524_9EURY</name>
<accession>A0ABD5V524</accession>
<organism evidence="2 3">
    <name type="scientific">Halalkalicoccus tibetensis</name>
    <dbReference type="NCBI Taxonomy" id="175632"/>
    <lineage>
        <taxon>Archaea</taxon>
        <taxon>Methanobacteriati</taxon>
        <taxon>Methanobacteriota</taxon>
        <taxon>Stenosarchaea group</taxon>
        <taxon>Halobacteria</taxon>
        <taxon>Halobacteriales</taxon>
        <taxon>Halococcaceae</taxon>
        <taxon>Halalkalicoccus</taxon>
    </lineage>
</organism>
<keyword evidence="3" id="KW-1185">Reference proteome</keyword>
<dbReference type="Gene3D" id="2.30.40.10">
    <property type="entry name" value="Urease, subunit C, domain 1"/>
    <property type="match status" value="1"/>
</dbReference>
<evidence type="ECO:0000259" key="1">
    <source>
        <dbReference type="Pfam" id="PF07969"/>
    </source>
</evidence>
<dbReference type="Proteomes" id="UP001596312">
    <property type="component" value="Unassembled WGS sequence"/>
</dbReference>
<gene>
    <name evidence="2" type="ORF">ACFQGH_02035</name>
</gene>
<dbReference type="InterPro" id="IPR032466">
    <property type="entry name" value="Metal_Hydrolase"/>
</dbReference>
<dbReference type="Gene3D" id="3.10.310.70">
    <property type="match status" value="1"/>
</dbReference>
<dbReference type="InterPro" id="IPR011059">
    <property type="entry name" value="Metal-dep_hydrolase_composite"/>
</dbReference>
<dbReference type="CDD" id="cd01300">
    <property type="entry name" value="YtcJ_like"/>
    <property type="match status" value="1"/>
</dbReference>